<sequence>MDPTLIRRLGGFSCCLSWVTSAQLMDYPVDLDFPEQPNQRRSSASFHFIGRSAPIESCVLLLPNVFNPVFFQFCLWLCGYQLLRVG</sequence>
<dbReference type="Proteomes" id="UP001054945">
    <property type="component" value="Unassembled WGS sequence"/>
</dbReference>
<evidence type="ECO:0008006" key="3">
    <source>
        <dbReference type="Google" id="ProtNLM"/>
    </source>
</evidence>
<name>A0AAV4UT18_CAEEX</name>
<comment type="caution">
    <text evidence="1">The sequence shown here is derived from an EMBL/GenBank/DDBJ whole genome shotgun (WGS) entry which is preliminary data.</text>
</comment>
<dbReference type="AlphaFoldDB" id="A0AAV4UT18"/>
<evidence type="ECO:0000313" key="2">
    <source>
        <dbReference type="Proteomes" id="UP001054945"/>
    </source>
</evidence>
<organism evidence="1 2">
    <name type="scientific">Caerostris extrusa</name>
    <name type="common">Bark spider</name>
    <name type="synonym">Caerostris bankana</name>
    <dbReference type="NCBI Taxonomy" id="172846"/>
    <lineage>
        <taxon>Eukaryota</taxon>
        <taxon>Metazoa</taxon>
        <taxon>Ecdysozoa</taxon>
        <taxon>Arthropoda</taxon>
        <taxon>Chelicerata</taxon>
        <taxon>Arachnida</taxon>
        <taxon>Araneae</taxon>
        <taxon>Araneomorphae</taxon>
        <taxon>Entelegynae</taxon>
        <taxon>Araneoidea</taxon>
        <taxon>Araneidae</taxon>
        <taxon>Caerostris</taxon>
    </lineage>
</organism>
<reference evidence="1 2" key="1">
    <citation type="submission" date="2021-06" db="EMBL/GenBank/DDBJ databases">
        <title>Caerostris extrusa draft genome.</title>
        <authorList>
            <person name="Kono N."/>
            <person name="Arakawa K."/>
        </authorList>
    </citation>
    <scope>NUCLEOTIDE SEQUENCE [LARGE SCALE GENOMIC DNA]</scope>
</reference>
<proteinExistence type="predicted"/>
<gene>
    <name evidence="1" type="ORF">CEXT_1161</name>
</gene>
<evidence type="ECO:0000313" key="1">
    <source>
        <dbReference type="EMBL" id="GIY60947.1"/>
    </source>
</evidence>
<dbReference type="EMBL" id="BPLR01013402">
    <property type="protein sequence ID" value="GIY60947.1"/>
    <property type="molecule type" value="Genomic_DNA"/>
</dbReference>
<accession>A0AAV4UT18</accession>
<protein>
    <recommendedName>
        <fullName evidence="3">Secreted protein</fullName>
    </recommendedName>
</protein>
<keyword evidence="2" id="KW-1185">Reference proteome</keyword>